<feature type="binding site" evidence="6">
    <location>
        <position position="461"/>
    </location>
    <ligand>
        <name>Zn(2+)</name>
        <dbReference type="ChEBI" id="CHEBI:29105"/>
    </ligand>
</feature>
<feature type="binding site" evidence="6">
    <location>
        <position position="72"/>
    </location>
    <ligand>
        <name>Zn(2+)</name>
        <dbReference type="ChEBI" id="CHEBI:29105"/>
    </ligand>
</feature>
<protein>
    <recommendedName>
        <fullName evidence="3 7">Neutral ceramidase</fullName>
        <ecNumber evidence="2 7">3.5.1.23</ecNumber>
    </recommendedName>
</protein>
<evidence type="ECO:0000259" key="9">
    <source>
        <dbReference type="Pfam" id="PF17048"/>
    </source>
</evidence>
<evidence type="ECO:0000313" key="11">
    <source>
        <dbReference type="Proteomes" id="UP001151699"/>
    </source>
</evidence>
<keyword evidence="11" id="KW-1185">Reference proteome</keyword>
<comment type="catalytic activity">
    <reaction evidence="7">
        <text>an N-acylsphing-4-enine + H2O = sphing-4-enine + a fatty acid</text>
        <dbReference type="Rhea" id="RHEA:20856"/>
        <dbReference type="ChEBI" id="CHEBI:15377"/>
        <dbReference type="ChEBI" id="CHEBI:28868"/>
        <dbReference type="ChEBI" id="CHEBI:52639"/>
        <dbReference type="ChEBI" id="CHEBI:57756"/>
        <dbReference type="EC" id="3.5.1.23"/>
    </reaction>
</comment>
<dbReference type="GO" id="GO:0017040">
    <property type="term" value="F:N-acylsphingosine amidohydrolase activity"/>
    <property type="evidence" value="ECO:0007669"/>
    <property type="project" value="UniProtKB-UniRule"/>
</dbReference>
<feature type="active site" description="Nucleophile" evidence="5">
    <location>
        <position position="232"/>
    </location>
</feature>
<dbReference type="GO" id="GO:0042759">
    <property type="term" value="P:long-chain fatty acid biosynthetic process"/>
    <property type="evidence" value="ECO:0007669"/>
    <property type="project" value="TreeGrafter"/>
</dbReference>
<dbReference type="Pfam" id="PF17048">
    <property type="entry name" value="Ceramidse_alk_C"/>
    <property type="match status" value="1"/>
</dbReference>
<dbReference type="Proteomes" id="UP001151699">
    <property type="component" value="Chromosome C"/>
</dbReference>
<evidence type="ECO:0000256" key="3">
    <source>
        <dbReference type="ARBA" id="ARBA00019235"/>
    </source>
</evidence>
<name>A0A9Q0RWB6_9DIPT</name>
<dbReference type="AlphaFoldDB" id="A0A9Q0RWB6"/>
<gene>
    <name evidence="10" type="primary">CDase_0</name>
    <name evidence="10" type="ORF">Bhyg_13421</name>
</gene>
<comment type="cofactor">
    <cofactor evidence="6">
        <name>Zn(2+)</name>
        <dbReference type="ChEBI" id="CHEBI:29105"/>
    </cofactor>
    <text evidence="6">Binds 1 zinc ion per subunit.</text>
</comment>
<dbReference type="InterPro" id="IPR031329">
    <property type="entry name" value="NEUT/ALK_ceramidase_N"/>
</dbReference>
<dbReference type="OrthoDB" id="191371at2759"/>
<dbReference type="InterPro" id="IPR038445">
    <property type="entry name" value="NCDase_C_sf"/>
</dbReference>
<keyword evidence="4 7" id="KW-0378">Hydrolase</keyword>
<dbReference type="Gene3D" id="2.60.40.2300">
    <property type="entry name" value="Neutral/alkaline non-lysosomal ceramidase, C-terminal domain"/>
    <property type="match status" value="1"/>
</dbReference>
<keyword evidence="7" id="KW-0746">Sphingolipid metabolism</keyword>
<evidence type="ECO:0000256" key="2">
    <source>
        <dbReference type="ARBA" id="ARBA00011891"/>
    </source>
</evidence>
<dbReference type="PANTHER" id="PTHR12670">
    <property type="entry name" value="CERAMIDASE"/>
    <property type="match status" value="1"/>
</dbReference>
<dbReference type="Pfam" id="PF04734">
    <property type="entry name" value="Ceramidase_alk"/>
    <property type="match status" value="1"/>
</dbReference>
<keyword evidence="7" id="KW-0443">Lipid metabolism</keyword>
<evidence type="ECO:0000256" key="1">
    <source>
        <dbReference type="ARBA" id="ARBA00009835"/>
    </source>
</evidence>
<dbReference type="GO" id="GO:0005576">
    <property type="term" value="C:extracellular region"/>
    <property type="evidence" value="ECO:0007669"/>
    <property type="project" value="TreeGrafter"/>
</dbReference>
<sequence>MGYATSSQKGQGLHLRQYARAFVFTGGEKLLAFVTFDGGLMSHSLKRTVVQKLQETLGKQFTMDNVMICASHSHSCPSGYLQNVLYELGAFGYVKDTYKSLVNGIVKSIRMALKKLQEGHIFIDKTKCYDLNTNRSPTAFLQNPKEERDKYKHNTDKTLIQLRLVAKNNKLIGAINWFPIHPTSMNNTNRLVSTDNVGYAAILLEQQVNVNDLPGQGEFVATFAPTNLGDVSPNIKSPKCEYSGKDCDRISSSCPIMQGRCIASGPGRDQFESTKIIGTKLSEAAWKLMKESKGREVTGKINFIHQFVDVPKYETYYCNYTTHQTQKVKGCLPAMGYSSGAGTTDGPGAFFFNQGNAKENFIFTSMRNWAFNPSHEDLRCQEPKSVILPVGEAKLPYQWQPSIVPTQIFLLGDVLIAGVSAEFTTMSGRRLRKSLRKTMHKAIGTKVDVIVATHANMYSSYVTTPEEYQIQRYEGGATCFGPYTLPIYIDQFTRLWYAIHLASFKELLRTVTDAKEILCLIICSEAMAKKESILSGPNPPFEDYKRISTQPNVIFDGKLIGTKFGGVLIQPKKVYGSGNTVNVAFVGANPRNDLRHGKTYLTVEREEKDGNWTIVANDSSWETKFVWKRTNVVTAMFGHSVARILWEIPDKTKVGNYRIRYFCTSKPLLGKMVEHIGTSNTFAVIEGAVSEDRHSWIDWREIADKLI</sequence>
<evidence type="ECO:0000256" key="5">
    <source>
        <dbReference type="PIRSR" id="PIRSR606823-1"/>
    </source>
</evidence>
<reference evidence="10" key="1">
    <citation type="submission" date="2022-07" db="EMBL/GenBank/DDBJ databases">
        <authorList>
            <person name="Trinca V."/>
            <person name="Uliana J.V.C."/>
            <person name="Torres T.T."/>
            <person name="Ward R.J."/>
            <person name="Monesi N."/>
        </authorList>
    </citation>
    <scope>NUCLEOTIDE SEQUENCE</scope>
    <source>
        <strain evidence="10">HSMRA1968</strain>
        <tissue evidence="10">Whole embryos</tissue>
    </source>
</reference>
<keyword evidence="6" id="KW-0479">Metal-binding</keyword>
<feature type="domain" description="Neutral/alkaline non-lysosomal ceramidase C-terminal" evidence="9">
    <location>
        <begin position="526"/>
        <end position="684"/>
    </location>
</feature>
<dbReference type="GO" id="GO:0016020">
    <property type="term" value="C:membrane"/>
    <property type="evidence" value="ECO:0007669"/>
    <property type="project" value="GOC"/>
</dbReference>
<proteinExistence type="inferred from homology"/>
<keyword evidence="6" id="KW-0862">Zinc</keyword>
<dbReference type="GO" id="GO:0046872">
    <property type="term" value="F:metal ion binding"/>
    <property type="evidence" value="ECO:0007669"/>
    <property type="project" value="UniProtKB-KW"/>
</dbReference>
<comment type="caution">
    <text evidence="10">The sequence shown here is derived from an EMBL/GenBank/DDBJ whole genome shotgun (WGS) entry which is preliminary data.</text>
</comment>
<evidence type="ECO:0000313" key="10">
    <source>
        <dbReference type="EMBL" id="KAJ6634841.1"/>
    </source>
</evidence>
<evidence type="ECO:0000259" key="8">
    <source>
        <dbReference type="Pfam" id="PF04734"/>
    </source>
</evidence>
<feature type="binding site" evidence="6">
    <location>
        <position position="422"/>
    </location>
    <ligand>
        <name>Zn(2+)</name>
        <dbReference type="ChEBI" id="CHEBI:29105"/>
    </ligand>
</feature>
<dbReference type="InterPro" id="IPR006823">
    <property type="entry name" value="Ceramidase_alk"/>
</dbReference>
<evidence type="ECO:0000256" key="4">
    <source>
        <dbReference type="ARBA" id="ARBA00022801"/>
    </source>
</evidence>
<dbReference type="PANTHER" id="PTHR12670:SF1">
    <property type="entry name" value="NEUTRAL CERAMIDASE"/>
    <property type="match status" value="1"/>
</dbReference>
<feature type="domain" description="Neutral/alkaline non-lysosomal ceramidase N-terminal" evidence="8">
    <location>
        <begin position="1"/>
        <end position="489"/>
    </location>
</feature>
<dbReference type="InterPro" id="IPR031331">
    <property type="entry name" value="NEUT/ALK_ceramidase_C"/>
</dbReference>
<dbReference type="GO" id="GO:0046514">
    <property type="term" value="P:ceramide catabolic process"/>
    <property type="evidence" value="ECO:0007669"/>
    <property type="project" value="InterPro"/>
</dbReference>
<dbReference type="EC" id="3.5.1.23" evidence="2 7"/>
<accession>A0A9Q0RWB6</accession>
<evidence type="ECO:0000256" key="7">
    <source>
        <dbReference type="RuleBase" id="RU366019"/>
    </source>
</evidence>
<feature type="binding site" evidence="6">
    <location>
        <position position="181"/>
    </location>
    <ligand>
        <name>Zn(2+)</name>
        <dbReference type="ChEBI" id="CHEBI:29105"/>
    </ligand>
</feature>
<dbReference type="EMBL" id="WJQU01000004">
    <property type="protein sequence ID" value="KAJ6634841.1"/>
    <property type="molecule type" value="Genomic_DNA"/>
</dbReference>
<comment type="similarity">
    <text evidence="1 7">Belongs to the neutral ceramidase family.</text>
</comment>
<dbReference type="GO" id="GO:0046512">
    <property type="term" value="P:sphingosine biosynthetic process"/>
    <property type="evidence" value="ECO:0007669"/>
    <property type="project" value="TreeGrafter"/>
</dbReference>
<evidence type="ECO:0000256" key="6">
    <source>
        <dbReference type="PIRSR" id="PIRSR606823-2"/>
    </source>
</evidence>
<organism evidence="10 11">
    <name type="scientific">Pseudolycoriella hygida</name>
    <dbReference type="NCBI Taxonomy" id="35572"/>
    <lineage>
        <taxon>Eukaryota</taxon>
        <taxon>Metazoa</taxon>
        <taxon>Ecdysozoa</taxon>
        <taxon>Arthropoda</taxon>
        <taxon>Hexapoda</taxon>
        <taxon>Insecta</taxon>
        <taxon>Pterygota</taxon>
        <taxon>Neoptera</taxon>
        <taxon>Endopterygota</taxon>
        <taxon>Diptera</taxon>
        <taxon>Nematocera</taxon>
        <taxon>Sciaroidea</taxon>
        <taxon>Sciaridae</taxon>
        <taxon>Pseudolycoriella</taxon>
    </lineage>
</organism>